<feature type="domain" description="Cas5fv helical" evidence="3">
    <location>
        <begin position="111"/>
        <end position="202"/>
    </location>
</feature>
<evidence type="ECO:0000256" key="2">
    <source>
        <dbReference type="SAM" id="MobiDB-lite"/>
    </source>
</evidence>
<dbReference type="InterPro" id="IPR047583">
    <property type="entry name" value="Cas5fv"/>
</dbReference>
<feature type="coiled-coil region" evidence="1">
    <location>
        <begin position="179"/>
        <end position="227"/>
    </location>
</feature>
<keyword evidence="1" id="KW-0175">Coiled coil</keyword>
<dbReference type="InterPro" id="IPR045374">
    <property type="entry name" value="Cas5fv_helical"/>
</dbReference>
<reference evidence="4 5" key="1">
    <citation type="submission" date="2016-06" db="EMBL/GenBank/DDBJ databases">
        <title>Draft genome of Moraxella atlantae CCUG 59586.</title>
        <authorList>
            <person name="Salva-Serra F."/>
            <person name="Engstrom-Jakobsson H."/>
            <person name="Thorell K."/>
            <person name="Gonzales-Siles L."/>
            <person name="Karlsson R."/>
            <person name="Boulund F."/>
            <person name="Engstrand L."/>
            <person name="Kristiansson E."/>
            <person name="Moore E."/>
        </authorList>
    </citation>
    <scope>NUCLEOTIDE SEQUENCE [LARGE SCALE GENOMIC DNA]</scope>
    <source>
        <strain evidence="4 5">CCUG 59586</strain>
    </source>
</reference>
<name>A0A1B8QD74_9GAMM</name>
<dbReference type="Pfam" id="PF20158">
    <property type="entry name" value="Cas5fv_helical"/>
    <property type="match status" value="2"/>
</dbReference>
<dbReference type="EMBL" id="LZNA01000041">
    <property type="protein sequence ID" value="OBX79548.1"/>
    <property type="molecule type" value="Genomic_DNA"/>
</dbReference>
<proteinExistence type="predicted"/>
<feature type="region of interest" description="Disordered" evidence="2">
    <location>
        <begin position="19"/>
        <end position="40"/>
    </location>
</feature>
<keyword evidence="5" id="KW-1185">Reference proteome</keyword>
<evidence type="ECO:0000313" key="5">
    <source>
        <dbReference type="Proteomes" id="UP000092616"/>
    </source>
</evidence>
<dbReference type="CDD" id="cd21143">
    <property type="entry name" value="Cas5fv"/>
    <property type="match status" value="1"/>
</dbReference>
<dbReference type="AlphaFoldDB" id="A0A1B8QD74"/>
<sequence>MKITIDYESSWKNSFLTGSNDEPVKKRNTKISSKNTQPPDVRDITENTVLGILCKLIGDQRKLYQSKSDDNFYFKDMKISFVQLKAEKWTEKAYLIRKTDEKGILANRPPQGSFIGVLDENEPLFFSEYAATLWAVLDFNINQLLDFILNPVVKKSNASVSPTHIINRVQFDILSIDNLQFSKDEIESIQQKIAKEFEKEKPSQSKIETYQQEIEKIVNEVNNTERGEFENKLQKCLDALAIKFKTEKYAEKNISPISLYSAALYLMIEEMNEQGLDTSPLVSDEGKIKGFSKHGFNGVRDFLNPLMGNRKKTTHTPYNLTKANGQLEITLDVDTEKAKELKQMIDNAGVSSFYLGKKGLAYVSEIRLR</sequence>
<protein>
    <recommendedName>
        <fullName evidence="3">Cas5fv helical domain-containing protein</fullName>
    </recommendedName>
</protein>
<organism evidence="4 5">
    <name type="scientific">Faucicola atlantae</name>
    <dbReference type="NCBI Taxonomy" id="34059"/>
    <lineage>
        <taxon>Bacteria</taxon>
        <taxon>Pseudomonadati</taxon>
        <taxon>Pseudomonadota</taxon>
        <taxon>Gammaproteobacteria</taxon>
        <taxon>Moraxellales</taxon>
        <taxon>Moraxellaceae</taxon>
        <taxon>Faucicola</taxon>
    </lineage>
</organism>
<feature type="domain" description="Cas5fv helical" evidence="3">
    <location>
        <begin position="216"/>
        <end position="312"/>
    </location>
</feature>
<accession>A0A1B8QD74</accession>
<comment type="caution">
    <text evidence="4">The sequence shown here is derived from an EMBL/GenBank/DDBJ whole genome shotgun (WGS) entry which is preliminary data.</text>
</comment>
<evidence type="ECO:0000256" key="1">
    <source>
        <dbReference type="SAM" id="Coils"/>
    </source>
</evidence>
<dbReference type="Proteomes" id="UP000092616">
    <property type="component" value="Unassembled WGS sequence"/>
</dbReference>
<evidence type="ECO:0000259" key="3">
    <source>
        <dbReference type="Pfam" id="PF20158"/>
    </source>
</evidence>
<gene>
    <name evidence="4" type="ORF">A9306_08385</name>
</gene>
<dbReference type="RefSeq" id="WP_067337221.1">
    <property type="nucleotide sequence ID" value="NZ_LZNA01000041.1"/>
</dbReference>
<evidence type="ECO:0000313" key="4">
    <source>
        <dbReference type="EMBL" id="OBX79548.1"/>
    </source>
</evidence>